<accession>A0A1Q5SMM3</accession>
<dbReference type="Pfam" id="PF22893">
    <property type="entry name" value="ULD_2"/>
    <property type="match status" value="1"/>
</dbReference>
<dbReference type="InterPro" id="IPR011990">
    <property type="entry name" value="TPR-like_helical_dom_sf"/>
</dbReference>
<feature type="domain" description="Ubiquitin-like" evidence="4">
    <location>
        <begin position="769"/>
        <end position="851"/>
    </location>
</feature>
<dbReference type="InterPro" id="IPR039856">
    <property type="entry name" value="EMC2-like"/>
</dbReference>
<feature type="region of interest" description="Disordered" evidence="3">
    <location>
        <begin position="318"/>
        <end position="344"/>
    </location>
</feature>
<dbReference type="PROSITE" id="PS50005">
    <property type="entry name" value="TPR"/>
    <property type="match status" value="1"/>
</dbReference>
<dbReference type="Pfam" id="PF14559">
    <property type="entry name" value="TPR_19"/>
    <property type="match status" value="1"/>
</dbReference>
<feature type="region of interest" description="Disordered" evidence="3">
    <location>
        <begin position="359"/>
        <end position="496"/>
    </location>
</feature>
<feature type="compositionally biased region" description="Pro residues" evidence="3">
    <location>
        <begin position="617"/>
        <end position="635"/>
    </location>
</feature>
<organism evidence="5 6">
    <name type="scientific">Penicillium subrubescens</name>
    <dbReference type="NCBI Taxonomy" id="1316194"/>
    <lineage>
        <taxon>Eukaryota</taxon>
        <taxon>Fungi</taxon>
        <taxon>Dikarya</taxon>
        <taxon>Ascomycota</taxon>
        <taxon>Pezizomycotina</taxon>
        <taxon>Eurotiomycetes</taxon>
        <taxon>Eurotiomycetidae</taxon>
        <taxon>Eurotiales</taxon>
        <taxon>Aspergillaceae</taxon>
        <taxon>Penicillium</taxon>
    </lineage>
</organism>
<dbReference type="EMBL" id="MNBE01000776">
    <property type="protein sequence ID" value="OKO89186.1"/>
    <property type="molecule type" value="Genomic_DNA"/>
</dbReference>
<dbReference type="Gene3D" id="1.25.40.10">
    <property type="entry name" value="Tetratricopeptide repeat domain"/>
    <property type="match status" value="1"/>
</dbReference>
<dbReference type="FunFam" id="1.25.40.10:FF:001208">
    <property type="entry name" value="Tetratricopeptide repeat domain-containing protein"/>
    <property type="match status" value="1"/>
</dbReference>
<keyword evidence="1 2" id="KW-0802">TPR repeat</keyword>
<feature type="compositionally biased region" description="Low complexity" evidence="3">
    <location>
        <begin position="464"/>
        <end position="476"/>
    </location>
</feature>
<reference evidence="5 6" key="1">
    <citation type="submission" date="2016-10" db="EMBL/GenBank/DDBJ databases">
        <title>Genome sequence of the ascomycete fungus Penicillium subrubescens.</title>
        <authorList>
            <person name="De Vries R.P."/>
            <person name="Peng M."/>
            <person name="Dilokpimol A."/>
            <person name="Hilden K."/>
            <person name="Makela M.R."/>
            <person name="Grigoriev I."/>
            <person name="Riley R."/>
            <person name="Granchi Z."/>
        </authorList>
    </citation>
    <scope>NUCLEOTIDE SEQUENCE [LARGE SCALE GENOMIC DNA]</scope>
    <source>
        <strain evidence="5 6">CBS 132785</strain>
    </source>
</reference>
<evidence type="ECO:0000313" key="6">
    <source>
        <dbReference type="Proteomes" id="UP000186955"/>
    </source>
</evidence>
<dbReference type="Proteomes" id="UP000186955">
    <property type="component" value="Unassembled WGS sequence"/>
</dbReference>
<feature type="compositionally biased region" description="Basic and acidic residues" evidence="3">
    <location>
        <begin position="396"/>
        <end position="406"/>
    </location>
</feature>
<feature type="compositionally biased region" description="Low complexity" evidence="3">
    <location>
        <begin position="867"/>
        <end position="882"/>
    </location>
</feature>
<dbReference type="InterPro" id="IPR019734">
    <property type="entry name" value="TPR_rpt"/>
</dbReference>
<name>A0A1Q5SMM3_9EURO</name>
<evidence type="ECO:0000259" key="4">
    <source>
        <dbReference type="Pfam" id="PF22893"/>
    </source>
</evidence>
<feature type="repeat" description="TPR" evidence="2">
    <location>
        <begin position="158"/>
        <end position="191"/>
    </location>
</feature>
<dbReference type="CDD" id="cd22249">
    <property type="entry name" value="UDM1_RNF168_RNF169-like"/>
    <property type="match status" value="1"/>
</dbReference>
<evidence type="ECO:0000256" key="2">
    <source>
        <dbReference type="PROSITE-ProRule" id="PRU00339"/>
    </source>
</evidence>
<feature type="region of interest" description="Disordered" evidence="3">
    <location>
        <begin position="522"/>
        <end position="555"/>
    </location>
</feature>
<feature type="compositionally biased region" description="Basic and acidic residues" evidence="3">
    <location>
        <begin position="883"/>
        <end position="899"/>
    </location>
</feature>
<dbReference type="SUPFAM" id="SSF48452">
    <property type="entry name" value="TPR-like"/>
    <property type="match status" value="1"/>
</dbReference>
<feature type="region of interest" description="Disordered" evidence="3">
    <location>
        <begin position="849"/>
        <end position="934"/>
    </location>
</feature>
<evidence type="ECO:0000256" key="3">
    <source>
        <dbReference type="SAM" id="MobiDB-lite"/>
    </source>
</evidence>
<gene>
    <name evidence="5" type="ORF">PENSUB_13821</name>
</gene>
<keyword evidence="6" id="KW-1185">Reference proteome</keyword>
<feature type="region of interest" description="Disordered" evidence="3">
    <location>
        <begin position="603"/>
        <end position="643"/>
    </location>
</feature>
<sequence length="934" mass="100598">MGGLADAEVNGSDVLSALRLSQQAPAILGHGPAPNTHAASSKSSRDTAEEYSRIEQLFLACLQTGDDQSAQTCLDRLSNRFGPSNERVMGLRGLFQEATAKDQPALEKCLAEYETILSESPVNVPIMKRRVALLRSLQRPSDAIAALIQLLDAIPTDAEAWGELADLYQSQGLGSQAIFSLEEALLIAPNSWNIHARLGELLYVCSSSSEGDAARLAGKSVQHFCRSIELCDDYLRGFYGLALASSRVLDNKYAPESPSDPAVPSRKTIQQLQAFALQRLEHIIQSRSVDDQHWASSRSELIAAKELLNRFAPLSISIDPQDPHGSDSLSDEDDSSPVHIGSHDFDEDYDEWAQLSYPDELKPSDSASRPRISHRSRSLHGSRSASGRPTPAHRRMVPERESRESYGTRSRRHPSPPESPDSGDSEEYPIPSHYTRAPPAERRWPQAPAAPGYPPSNSSGPTFGAYPPGQAPPYQQHPNGELVRLGPANPGAQPYGPGHYPYGAHGAQFQAPHAAAMHQFYPHDQGHPRHPSRPPPQSRMDPHNPQPHMPPHMAGHVSPSPYGASPFHQELMHYAPNPFLNYRDPYSMIPGMVPPGFFPYPQVPSPSQLPEAAKSPAPAPAPTPAPAPAPEPASAPAPAADAAKDEAIARLEKLIMDERAEREAKEAARIAAIEREKAEKAAREQQLAHDRKIAEEAAFLARTDAEKRAAEAAAAAKDEAEKLAATAASEAAAAATKAATDAAAAAAEQAAKEAASAAAAAANKPPPEKKKPIKFKDAVGRKFSFPFELCATWQGMEDLIKQAFLHIEVIGPHVAEGHYDLVGPNGDIILPQVWETVVEPDWTITMHMWPIPEKPKDPEPPAKEEGAAPPAKADPPSAAAAPEPKKKPEVVKKPVRKGDAGGFAKWMLGGRPPPKGPKAAKAAEKKPEPAPAPQ</sequence>
<protein>
    <submittedName>
        <fullName evidence="5">TPR repeat protein oca3</fullName>
    </submittedName>
</protein>
<comment type="caution">
    <text evidence="5">The sequence shown here is derived from an EMBL/GenBank/DDBJ whole genome shotgun (WGS) entry which is preliminary data.</text>
</comment>
<feature type="compositionally biased region" description="Basic and acidic residues" evidence="3">
    <location>
        <begin position="853"/>
        <end position="866"/>
    </location>
</feature>
<feature type="region of interest" description="Disordered" evidence="3">
    <location>
        <begin position="27"/>
        <end position="46"/>
    </location>
</feature>
<dbReference type="STRING" id="1316194.A0A1Q5SMM3"/>
<feature type="compositionally biased region" description="Basic residues" evidence="3">
    <location>
        <begin position="371"/>
        <end position="380"/>
    </location>
</feature>
<evidence type="ECO:0000313" key="5">
    <source>
        <dbReference type="EMBL" id="OKO89186.1"/>
    </source>
</evidence>
<dbReference type="InterPro" id="IPR054464">
    <property type="entry name" value="ULD_fung"/>
</dbReference>
<dbReference type="AlphaFoldDB" id="A0A1Q5SMM3"/>
<evidence type="ECO:0000256" key="1">
    <source>
        <dbReference type="ARBA" id="ARBA00022803"/>
    </source>
</evidence>
<dbReference type="PANTHER" id="PTHR12760">
    <property type="entry name" value="TETRATRICOPEPTIDE REPEAT PROTEIN"/>
    <property type="match status" value="1"/>
</dbReference>
<proteinExistence type="predicted"/>